<feature type="region of interest" description="Disordered" evidence="1">
    <location>
        <begin position="154"/>
        <end position="179"/>
    </location>
</feature>
<name>A0A1I5GN84_9HYPH</name>
<dbReference type="STRING" id="655353.SAMN04488056_10572"/>
<feature type="transmembrane region" description="Helical" evidence="2">
    <location>
        <begin position="20"/>
        <end position="38"/>
    </location>
</feature>
<keyword evidence="2" id="KW-0472">Membrane</keyword>
<organism evidence="3 4">
    <name type="scientific">Cohaesibacter marisflavi</name>
    <dbReference type="NCBI Taxonomy" id="655353"/>
    <lineage>
        <taxon>Bacteria</taxon>
        <taxon>Pseudomonadati</taxon>
        <taxon>Pseudomonadota</taxon>
        <taxon>Alphaproteobacteria</taxon>
        <taxon>Hyphomicrobiales</taxon>
        <taxon>Cohaesibacteraceae</taxon>
    </lineage>
</organism>
<evidence type="ECO:0000256" key="1">
    <source>
        <dbReference type="SAM" id="MobiDB-lite"/>
    </source>
</evidence>
<evidence type="ECO:0000313" key="4">
    <source>
        <dbReference type="Proteomes" id="UP000199236"/>
    </source>
</evidence>
<feature type="transmembrane region" description="Helical" evidence="2">
    <location>
        <begin position="45"/>
        <end position="63"/>
    </location>
</feature>
<proteinExistence type="predicted"/>
<keyword evidence="2" id="KW-1133">Transmembrane helix</keyword>
<dbReference type="RefSeq" id="WP_090072353.1">
    <property type="nucleotide sequence ID" value="NZ_FOVR01000005.1"/>
</dbReference>
<feature type="transmembrane region" description="Helical" evidence="2">
    <location>
        <begin position="69"/>
        <end position="90"/>
    </location>
</feature>
<evidence type="ECO:0000313" key="3">
    <source>
        <dbReference type="EMBL" id="SFO37379.1"/>
    </source>
</evidence>
<keyword evidence="2" id="KW-0812">Transmembrane</keyword>
<dbReference type="InterPro" id="IPR024399">
    <property type="entry name" value="DUF2628"/>
</dbReference>
<sequence>MASYTIYEKPGFSLDQTVESAVILKNHYSALAFFLPVLWMLFKRLWWVLLGYCLFMIPLWSLYDTLPLWSEMLISLIISVWISVEAPNLIGWQLERKGYQEVVTLYAEDQEHCEQRYIAFRLEAADRADKKETPTYTQASRSVNDKGLKRFATAEPTGKISNGPVLGLFPTPNSSQETK</sequence>
<protein>
    <recommendedName>
        <fullName evidence="5">DUF2628 domain-containing protein</fullName>
    </recommendedName>
</protein>
<dbReference type="Pfam" id="PF10947">
    <property type="entry name" value="DUF2628"/>
    <property type="match status" value="1"/>
</dbReference>
<reference evidence="3 4" key="1">
    <citation type="submission" date="2016-10" db="EMBL/GenBank/DDBJ databases">
        <authorList>
            <person name="de Groot N.N."/>
        </authorList>
    </citation>
    <scope>NUCLEOTIDE SEQUENCE [LARGE SCALE GENOMIC DNA]</scope>
    <source>
        <strain evidence="3 4">CGMCC 1.9157</strain>
    </source>
</reference>
<dbReference type="OrthoDB" id="7285394at2"/>
<gene>
    <name evidence="3" type="ORF">SAMN04488056_10572</name>
</gene>
<evidence type="ECO:0008006" key="5">
    <source>
        <dbReference type="Google" id="ProtNLM"/>
    </source>
</evidence>
<evidence type="ECO:0000256" key="2">
    <source>
        <dbReference type="SAM" id="Phobius"/>
    </source>
</evidence>
<dbReference type="AlphaFoldDB" id="A0A1I5GN84"/>
<dbReference type="Proteomes" id="UP000199236">
    <property type="component" value="Unassembled WGS sequence"/>
</dbReference>
<keyword evidence="4" id="KW-1185">Reference proteome</keyword>
<dbReference type="EMBL" id="FOVR01000005">
    <property type="protein sequence ID" value="SFO37379.1"/>
    <property type="molecule type" value="Genomic_DNA"/>
</dbReference>
<accession>A0A1I5GN84</accession>